<feature type="non-terminal residue" evidence="1">
    <location>
        <position position="1"/>
    </location>
</feature>
<feature type="non-terminal residue" evidence="1">
    <location>
        <position position="99"/>
    </location>
</feature>
<dbReference type="SUPFAM" id="SSF69304">
    <property type="entry name" value="Tricorn protease N-terminal domain"/>
    <property type="match status" value="1"/>
</dbReference>
<proteinExistence type="predicted"/>
<dbReference type="Proteomes" id="UP001221924">
    <property type="component" value="Unassembled WGS sequence"/>
</dbReference>
<dbReference type="RefSeq" id="WP_275203120.1">
    <property type="nucleotide sequence ID" value="NZ_JARFID010000824.1"/>
</dbReference>
<dbReference type="EMBL" id="JARFID010000824">
    <property type="protein sequence ID" value="MDE8698174.1"/>
    <property type="molecule type" value="Genomic_DNA"/>
</dbReference>
<dbReference type="InterPro" id="IPR015943">
    <property type="entry name" value="WD40/YVTN_repeat-like_dom_sf"/>
</dbReference>
<evidence type="ECO:0000313" key="1">
    <source>
        <dbReference type="EMBL" id="MDE8698174.1"/>
    </source>
</evidence>
<name>A0AAW6M7V1_9BACE</name>
<evidence type="ECO:0000313" key="2">
    <source>
        <dbReference type="Proteomes" id="UP001221924"/>
    </source>
</evidence>
<reference evidence="1" key="1">
    <citation type="submission" date="2023-03" db="EMBL/GenBank/DDBJ databases">
        <title>DFI Biobank Strains.</title>
        <authorList>
            <person name="Mostad J."/>
            <person name="Paddock L."/>
            <person name="Medina S."/>
            <person name="Waligurski E."/>
            <person name="Barat B."/>
            <person name="Smith R."/>
            <person name="Burgo V."/>
            <person name="Metcalfe C."/>
            <person name="Woodson C."/>
            <person name="Sundararajan A."/>
            <person name="Ramaswamy R."/>
            <person name="Lin H."/>
            <person name="Pamer E.G."/>
        </authorList>
    </citation>
    <scope>NUCLEOTIDE SEQUENCE</scope>
    <source>
        <strain evidence="1">DFI.9.5</strain>
    </source>
</reference>
<gene>
    <name evidence="1" type="ORF">PZH42_29845</name>
</gene>
<accession>A0AAW6M7V1</accession>
<comment type="caution">
    <text evidence="1">The sequence shown here is derived from an EMBL/GenBank/DDBJ whole genome shotgun (WGS) entry which is preliminary data.</text>
</comment>
<dbReference type="Gene3D" id="2.130.10.10">
    <property type="entry name" value="YVTN repeat-like/Quinoprotein amine dehydrogenase"/>
    <property type="match status" value="1"/>
</dbReference>
<protein>
    <submittedName>
        <fullName evidence="1">Uncharacterized protein</fullName>
    </submittedName>
</protein>
<organism evidence="1 2">
    <name type="scientific">Bacteroides cellulosilyticus</name>
    <dbReference type="NCBI Taxonomy" id="246787"/>
    <lineage>
        <taxon>Bacteria</taxon>
        <taxon>Pseudomonadati</taxon>
        <taxon>Bacteroidota</taxon>
        <taxon>Bacteroidia</taxon>
        <taxon>Bacteroidales</taxon>
        <taxon>Bacteroidaceae</taxon>
        <taxon>Bacteroides</taxon>
    </lineage>
</organism>
<dbReference type="AlphaFoldDB" id="A0AAW6M7V1"/>
<sequence length="99" mass="11686">LWLLDDESTLYRFHPESNKFDRLTSQTAPAQYIFTLSDGDTWVFQTDGRLLRITPDESTMACRQFLDSSYGVRRIISLLQDKEIIWIISDRGIYKYSKK</sequence>